<name>A0A059EZV1_9MICR</name>
<evidence type="ECO:0000313" key="9">
    <source>
        <dbReference type="Proteomes" id="UP000030655"/>
    </source>
</evidence>
<dbReference type="PROSITE" id="PS50114">
    <property type="entry name" value="GATA_ZN_FINGER_2"/>
    <property type="match status" value="1"/>
</dbReference>
<sequence>MCQNMDDFSSSLSYYKYKIKLGKNIRFSKIFTYSKGVEMQKICSNCSTRTTTIWRKNFNKNAYLCNPCGIYERVHKKSRPFVCDEDGSVRVKRKSELHGNCLFCDSASEKSHMENKAFCRKCSPFLRHKDYNMFKLFSFGVNKKFIMKKSNGAFYEFNIFDDENK</sequence>
<dbReference type="GO" id="GO:0045944">
    <property type="term" value="P:positive regulation of transcription by RNA polymerase II"/>
    <property type="evidence" value="ECO:0007669"/>
    <property type="project" value="TreeGrafter"/>
</dbReference>
<organism evidence="8 9">
    <name type="scientific">Anncaliia algerae PRA339</name>
    <dbReference type="NCBI Taxonomy" id="1288291"/>
    <lineage>
        <taxon>Eukaryota</taxon>
        <taxon>Fungi</taxon>
        <taxon>Fungi incertae sedis</taxon>
        <taxon>Microsporidia</taxon>
        <taxon>Tubulinosematoidea</taxon>
        <taxon>Tubulinosematidae</taxon>
        <taxon>Anncaliia</taxon>
    </lineage>
</organism>
<protein>
    <recommendedName>
        <fullName evidence="7">GATA-type domain-containing protein</fullName>
    </recommendedName>
</protein>
<evidence type="ECO:0000256" key="3">
    <source>
        <dbReference type="ARBA" id="ARBA00022771"/>
    </source>
</evidence>
<dbReference type="GO" id="GO:0000978">
    <property type="term" value="F:RNA polymerase II cis-regulatory region sequence-specific DNA binding"/>
    <property type="evidence" value="ECO:0007669"/>
    <property type="project" value="TreeGrafter"/>
</dbReference>
<dbReference type="GO" id="GO:0000122">
    <property type="term" value="P:negative regulation of transcription by RNA polymerase II"/>
    <property type="evidence" value="ECO:0007669"/>
    <property type="project" value="TreeGrafter"/>
</dbReference>
<dbReference type="VEuPathDB" id="MicrosporidiaDB:H312_02218"/>
<keyword evidence="2" id="KW-0479">Metal-binding</keyword>
<dbReference type="GO" id="GO:0008270">
    <property type="term" value="F:zinc ion binding"/>
    <property type="evidence" value="ECO:0007669"/>
    <property type="project" value="UniProtKB-KW"/>
</dbReference>
<evidence type="ECO:0000259" key="7">
    <source>
        <dbReference type="PROSITE" id="PS50114"/>
    </source>
</evidence>
<dbReference type="AlphaFoldDB" id="A0A059EZV1"/>
<gene>
    <name evidence="8" type="ORF">H312_02218</name>
</gene>
<dbReference type="SMART" id="SM00401">
    <property type="entry name" value="ZnF_GATA"/>
    <property type="match status" value="1"/>
</dbReference>
<reference evidence="9" key="1">
    <citation type="submission" date="2013-02" db="EMBL/GenBank/DDBJ databases">
        <authorList>
            <consortium name="The Broad Institute Genome Sequencing Platform"/>
            <person name="Cuomo C."/>
            <person name="Becnel J."/>
            <person name="Sanscrainte N."/>
            <person name="Walker B."/>
            <person name="Young S.K."/>
            <person name="Zeng Q."/>
            <person name="Gargeya S."/>
            <person name="Fitzgerald M."/>
            <person name="Haas B."/>
            <person name="Abouelleil A."/>
            <person name="Alvarado L."/>
            <person name="Arachchi H.M."/>
            <person name="Berlin A.M."/>
            <person name="Chapman S.B."/>
            <person name="Dewar J."/>
            <person name="Goldberg J."/>
            <person name="Griggs A."/>
            <person name="Gujja S."/>
            <person name="Hansen M."/>
            <person name="Howarth C."/>
            <person name="Imamovic A."/>
            <person name="Larimer J."/>
            <person name="McCowan C."/>
            <person name="Murphy C."/>
            <person name="Neiman D."/>
            <person name="Pearson M."/>
            <person name="Priest M."/>
            <person name="Roberts A."/>
            <person name="Saif S."/>
            <person name="Shea T."/>
            <person name="Sisk P."/>
            <person name="Sykes S."/>
            <person name="Wortman J."/>
            <person name="Nusbaum C."/>
            <person name="Birren B."/>
        </authorList>
    </citation>
    <scope>NUCLEOTIDE SEQUENCE [LARGE SCALE GENOMIC DNA]</scope>
    <source>
        <strain evidence="9">PRA339</strain>
    </source>
</reference>
<dbReference type="GO" id="GO:0005634">
    <property type="term" value="C:nucleus"/>
    <property type="evidence" value="ECO:0007669"/>
    <property type="project" value="UniProtKB-SubCell"/>
</dbReference>
<comment type="subcellular location">
    <subcellularLocation>
        <location evidence="1">Nucleus</location>
    </subcellularLocation>
</comment>
<evidence type="ECO:0000313" key="8">
    <source>
        <dbReference type="EMBL" id="KCZ80392.1"/>
    </source>
</evidence>
<dbReference type="HOGENOM" id="CLU_1610331_0_0_1"/>
<dbReference type="InterPro" id="IPR039355">
    <property type="entry name" value="Transcription_factor_GATA"/>
</dbReference>
<keyword evidence="3 6" id="KW-0863">Zinc-finger</keyword>
<feature type="domain" description="GATA-type" evidence="7">
    <location>
        <begin position="43"/>
        <end position="93"/>
    </location>
</feature>
<dbReference type="PANTHER" id="PTHR10071:SF281">
    <property type="entry name" value="BOX A-BINDING FACTOR-RELATED"/>
    <property type="match status" value="1"/>
</dbReference>
<dbReference type="InterPro" id="IPR013088">
    <property type="entry name" value="Znf_NHR/GATA"/>
</dbReference>
<dbReference type="InterPro" id="IPR000679">
    <property type="entry name" value="Znf_GATA"/>
</dbReference>
<keyword evidence="4" id="KW-0862">Zinc</keyword>
<dbReference type="OrthoDB" id="515401at2759"/>
<dbReference type="GO" id="GO:0045165">
    <property type="term" value="P:cell fate commitment"/>
    <property type="evidence" value="ECO:0007669"/>
    <property type="project" value="TreeGrafter"/>
</dbReference>
<dbReference type="Gene3D" id="3.30.50.10">
    <property type="entry name" value="Erythroid Transcription Factor GATA-1, subunit A"/>
    <property type="match status" value="1"/>
</dbReference>
<evidence type="ECO:0000256" key="6">
    <source>
        <dbReference type="PROSITE-ProRule" id="PRU00094"/>
    </source>
</evidence>
<dbReference type="STRING" id="1288291.A0A059EZV1"/>
<keyword evidence="5" id="KW-0539">Nucleus</keyword>
<dbReference type="EMBL" id="KK365184">
    <property type="protein sequence ID" value="KCZ80392.1"/>
    <property type="molecule type" value="Genomic_DNA"/>
</dbReference>
<dbReference type="PANTHER" id="PTHR10071">
    <property type="entry name" value="TRANSCRIPTION FACTOR GATA FAMILY MEMBER"/>
    <property type="match status" value="1"/>
</dbReference>
<proteinExistence type="predicted"/>
<evidence type="ECO:0000256" key="1">
    <source>
        <dbReference type="ARBA" id="ARBA00004123"/>
    </source>
</evidence>
<accession>A0A059EZV1</accession>
<evidence type="ECO:0000256" key="4">
    <source>
        <dbReference type="ARBA" id="ARBA00022833"/>
    </source>
</evidence>
<evidence type="ECO:0000256" key="5">
    <source>
        <dbReference type="ARBA" id="ARBA00023242"/>
    </source>
</evidence>
<dbReference type="GO" id="GO:0000981">
    <property type="term" value="F:DNA-binding transcription factor activity, RNA polymerase II-specific"/>
    <property type="evidence" value="ECO:0007669"/>
    <property type="project" value="TreeGrafter"/>
</dbReference>
<evidence type="ECO:0000256" key="2">
    <source>
        <dbReference type="ARBA" id="ARBA00022723"/>
    </source>
</evidence>
<keyword evidence="9" id="KW-1185">Reference proteome</keyword>
<dbReference type="Proteomes" id="UP000030655">
    <property type="component" value="Unassembled WGS sequence"/>
</dbReference>
<dbReference type="CDD" id="cd00202">
    <property type="entry name" value="ZnF_GATA"/>
    <property type="match status" value="1"/>
</dbReference>
<dbReference type="Pfam" id="PF00320">
    <property type="entry name" value="GATA"/>
    <property type="match status" value="1"/>
</dbReference>
<dbReference type="SUPFAM" id="SSF57716">
    <property type="entry name" value="Glucocorticoid receptor-like (DNA-binding domain)"/>
    <property type="match status" value="1"/>
</dbReference>
<reference evidence="8 9" key="2">
    <citation type="submission" date="2014-03" db="EMBL/GenBank/DDBJ databases">
        <title>The Genome Sequence of Anncaliia algerae insect isolate PRA339.</title>
        <authorList>
            <consortium name="The Broad Institute Genome Sequencing Platform"/>
            <consortium name="The Broad Institute Genome Sequencing Center for Infectious Disease"/>
            <person name="Cuomo C."/>
            <person name="Becnel J."/>
            <person name="Sanscrainte N."/>
            <person name="Walker B."/>
            <person name="Young S.K."/>
            <person name="Zeng Q."/>
            <person name="Gargeya S."/>
            <person name="Fitzgerald M."/>
            <person name="Haas B."/>
            <person name="Abouelleil A."/>
            <person name="Alvarado L."/>
            <person name="Arachchi H.M."/>
            <person name="Berlin A.M."/>
            <person name="Chapman S.B."/>
            <person name="Dewar J."/>
            <person name="Goldberg J."/>
            <person name="Griggs A."/>
            <person name="Gujja S."/>
            <person name="Hansen M."/>
            <person name="Howarth C."/>
            <person name="Imamovic A."/>
            <person name="Larimer J."/>
            <person name="McCowan C."/>
            <person name="Murphy C."/>
            <person name="Neiman D."/>
            <person name="Pearson M."/>
            <person name="Priest M."/>
            <person name="Roberts A."/>
            <person name="Saif S."/>
            <person name="Shea T."/>
            <person name="Sisk P."/>
            <person name="Sykes S."/>
            <person name="Wortman J."/>
            <person name="Nusbaum C."/>
            <person name="Birren B."/>
        </authorList>
    </citation>
    <scope>NUCLEOTIDE SEQUENCE [LARGE SCALE GENOMIC DNA]</scope>
    <source>
        <strain evidence="8 9">PRA339</strain>
    </source>
</reference>